<keyword evidence="1" id="KW-0472">Membrane</keyword>
<organism evidence="2 3">
    <name type="scientific">Anaerobacillus alkalidiazotrophicus</name>
    <dbReference type="NCBI Taxonomy" id="472963"/>
    <lineage>
        <taxon>Bacteria</taxon>
        <taxon>Bacillati</taxon>
        <taxon>Bacillota</taxon>
        <taxon>Bacilli</taxon>
        <taxon>Bacillales</taxon>
        <taxon>Bacillaceae</taxon>
        <taxon>Anaerobacillus</taxon>
    </lineage>
</organism>
<proteinExistence type="predicted"/>
<evidence type="ECO:0000313" key="3">
    <source>
        <dbReference type="Proteomes" id="UP000180057"/>
    </source>
</evidence>
<accession>A0A1S2M267</accession>
<dbReference type="RefSeq" id="WP_071390514.1">
    <property type="nucleotide sequence ID" value="NZ_MLQS01000024.1"/>
</dbReference>
<evidence type="ECO:0000256" key="1">
    <source>
        <dbReference type="SAM" id="Phobius"/>
    </source>
</evidence>
<dbReference type="Pfam" id="PF09560">
    <property type="entry name" value="Spore_YunB"/>
    <property type="match status" value="1"/>
</dbReference>
<comment type="caution">
    <text evidence="2">The sequence shown here is derived from an EMBL/GenBank/DDBJ whole genome shotgun (WGS) entry which is preliminary data.</text>
</comment>
<feature type="transmembrane region" description="Helical" evidence="1">
    <location>
        <begin position="20"/>
        <end position="38"/>
    </location>
</feature>
<keyword evidence="1" id="KW-0812">Transmembrane</keyword>
<name>A0A1S2M267_9BACI</name>
<keyword evidence="1" id="KW-1133">Transmembrane helix</keyword>
<dbReference type="AlphaFoldDB" id="A0A1S2M267"/>
<dbReference type="NCBIfam" id="TIGR02832">
    <property type="entry name" value="spo_yunB"/>
    <property type="match status" value="1"/>
</dbReference>
<gene>
    <name evidence="2" type="ORF">BKP45_15030</name>
</gene>
<sequence>MFKKRRYRPRKGPLPFRYVFLISFIIFCIMSVQGLWIVEKGIRPTLLDIANTETQRIGTLAINQALHKKLIENGDIDKLIEVQQDNSGQIISVTFNPIVANRVLHESTHRVQSYLNDIALGKIRDLSIPDSIDIEHNGEPYFQDGIIHWIPLGQATNNVLLAHLGPKVPVRLTAIGDVKSQLRRNLEASGINNTTIEYLVDITVDVRIVIPFSTTTQVVETSILVGSIFVPGVVPEFFYSGSGEGGNMPMPAIVQPGDLGE</sequence>
<dbReference type="EMBL" id="MLQS01000024">
    <property type="protein sequence ID" value="OIJ18842.1"/>
    <property type="molecule type" value="Genomic_DNA"/>
</dbReference>
<evidence type="ECO:0000313" key="2">
    <source>
        <dbReference type="EMBL" id="OIJ18842.1"/>
    </source>
</evidence>
<dbReference type="PIRSF" id="PIRSF021383">
    <property type="entry name" value="YunB"/>
    <property type="match status" value="1"/>
</dbReference>
<protein>
    <submittedName>
        <fullName evidence="2">Sporulation protein YunB</fullName>
    </submittedName>
</protein>
<dbReference type="OrthoDB" id="1649278at2"/>
<reference evidence="2 3" key="1">
    <citation type="submission" date="2016-10" db="EMBL/GenBank/DDBJ databases">
        <title>Draft genome sequences of four alkaliphilic bacteria belonging to the Anaerobacillus genus.</title>
        <authorList>
            <person name="Bassil N.M."/>
            <person name="Lloyd J.R."/>
        </authorList>
    </citation>
    <scope>NUCLEOTIDE SEQUENCE [LARGE SCALE GENOMIC DNA]</scope>
    <source>
        <strain evidence="2 3">DSM 22531</strain>
    </source>
</reference>
<dbReference type="STRING" id="472963.BKP45_15030"/>
<dbReference type="InterPro" id="IPR014197">
    <property type="entry name" value="Sporulation_prot_YunB"/>
</dbReference>
<keyword evidence="3" id="KW-1185">Reference proteome</keyword>
<dbReference type="Proteomes" id="UP000180057">
    <property type="component" value="Unassembled WGS sequence"/>
</dbReference>